<comment type="caution">
    <text evidence="2">The sequence shown here is derived from an EMBL/GenBank/DDBJ whole genome shotgun (WGS) entry which is preliminary data.</text>
</comment>
<feature type="domain" description="HD-CE" evidence="1">
    <location>
        <begin position="44"/>
        <end position="314"/>
    </location>
</feature>
<evidence type="ECO:0000313" key="2">
    <source>
        <dbReference type="EMBL" id="MDN4121698.1"/>
    </source>
</evidence>
<evidence type="ECO:0000259" key="1">
    <source>
        <dbReference type="Pfam" id="PF24391"/>
    </source>
</evidence>
<keyword evidence="3" id="KW-1185">Reference proteome</keyword>
<evidence type="ECO:0000313" key="3">
    <source>
        <dbReference type="Proteomes" id="UP001168613"/>
    </source>
</evidence>
<keyword evidence="2" id="KW-0547">Nucleotide-binding</keyword>
<dbReference type="RefSeq" id="WP_266124365.1">
    <property type="nucleotide sequence ID" value="NZ_JAJHNU010000002.1"/>
</dbReference>
<dbReference type="Pfam" id="PF24391">
    <property type="entry name" value="HD-CE"/>
    <property type="match status" value="1"/>
</dbReference>
<dbReference type="Pfam" id="PF13589">
    <property type="entry name" value="HATPase_c_3"/>
    <property type="match status" value="1"/>
</dbReference>
<keyword evidence="2" id="KW-0067">ATP-binding</keyword>
<dbReference type="SUPFAM" id="SSF55874">
    <property type="entry name" value="ATPase domain of HSP90 chaperone/DNA topoisomerase II/histidine kinase"/>
    <property type="match status" value="1"/>
</dbReference>
<dbReference type="Proteomes" id="UP001168613">
    <property type="component" value="Unassembled WGS sequence"/>
</dbReference>
<name>A0ABT8EK92_9BURK</name>
<sequence length="1035" mass="118069">MADLLTEHLKKKSEGDSSLQLLFSQWDFDRKLIPKALQTIGNLFPHYSRHDESHSRQILVNIERLLGNNLALLTATDIWLLLEAAYWHDIGMVVPQRDLEEALSDPDFDGFLQTFVSQPHHELHAIALALNEKSGSFQIFFNETPLVSVTRFRELMAEWFRLKHPARAEHIINTPYSSVGLSSPRTELIPARLFSILGRICSMHGASFETLIGADGLSFREVGMGRDDCHPRFVACLLRLGDLLDLDDNRFCPVMQGIAGEDRPALSMAHEDKHAAIRHLRIDQERISIEAECQTVDGYMEAFRWFGWLKEEMRAQMSRWRDIVPNRELGLLPMLEPVSVRLAGSLKILKNGERPAFTLDTKKAIEMLQGGNLYESEYACIRELLQNSVDATLLKIWMTHRATIEDNLWKSPDEKAIQELLRNATIQVSLTQSETYVTDADEMSCWTLTIQDAGTGISLDDLQYMLQIGGSHRNTARKREIDTMPEWMKPSGVFGIGFQSIFMLCDQVSLKTKSLLTNDILEVTMYSPTSPHEGLTVIQLLEPNISEPTGTTIKLRFEREKYPTKWAVPIQDDGSILYRIFSSLDPVFDGCFPFAVAKLADHIRKFDENSMIRIEGELQTLSGSYPFNREKIETCLNQGKKPWRFVRTQSAEVRIRYWPQPLNYLPNEIKAFYRGQAFEVKNIFLPYVTVDIDLLSGSAGSWLNFNRDSISAASSEKLLHTILESLKTVVDEDLSTLNEPETPCALPEDRRKQISLFSLFLKRMELGYAGAWIDLSKRLDSEWLDYPYGKSGESLKPVFELKDWVLVEYGQLMQQKSNFPHTFAVHANHNMLPIIASEWLKKPGRYLQVLGDDEVLNKSGDTVATHEVPNQIIQETIKHDYYSYRFRFTSEKVEPYDNAAFAAALAQKMSSTVSNQRVKSYLCDRFAGLALAPNTALNVPNLFPLCAASETDVLLPFLFRRKRGSIDGSIEATSEQLKRLCEWVKPRLKQPSDLDSIHRLYSDLINWIDNDVMSKTIFSERWLLARGLQGSVLTE</sequence>
<organism evidence="2 3">
    <name type="scientific">Alcaligenes endophyticus</name>
    <dbReference type="NCBI Taxonomy" id="1929088"/>
    <lineage>
        <taxon>Bacteria</taxon>
        <taxon>Pseudomonadati</taxon>
        <taxon>Pseudomonadota</taxon>
        <taxon>Betaproteobacteria</taxon>
        <taxon>Burkholderiales</taxon>
        <taxon>Alcaligenaceae</taxon>
        <taxon>Alcaligenes</taxon>
    </lineage>
</organism>
<dbReference type="Gene3D" id="3.30.565.10">
    <property type="entry name" value="Histidine kinase-like ATPase, C-terminal domain"/>
    <property type="match status" value="1"/>
</dbReference>
<protein>
    <submittedName>
        <fullName evidence="2">ATP-binding protein</fullName>
    </submittedName>
</protein>
<dbReference type="GO" id="GO:0005524">
    <property type="term" value="F:ATP binding"/>
    <property type="evidence" value="ECO:0007669"/>
    <property type="project" value="UniProtKB-KW"/>
</dbReference>
<gene>
    <name evidence="2" type="ORF">LMS43_10390</name>
</gene>
<dbReference type="InterPro" id="IPR036890">
    <property type="entry name" value="HATPase_C_sf"/>
</dbReference>
<reference evidence="2" key="1">
    <citation type="submission" date="2021-11" db="EMBL/GenBank/DDBJ databases">
        <title>Draft genome sequence of Alcaligenes endophyticus type strain CCUG 75668T.</title>
        <authorList>
            <person name="Salva-Serra F."/>
            <person name="Duran R.E."/>
            <person name="Seeger M."/>
            <person name="Moore E.R.B."/>
            <person name="Jaen-Luchoro D."/>
        </authorList>
    </citation>
    <scope>NUCLEOTIDE SEQUENCE</scope>
    <source>
        <strain evidence="2">CCUG 75668</strain>
    </source>
</reference>
<proteinExistence type="predicted"/>
<dbReference type="InterPro" id="IPR056471">
    <property type="entry name" value="HD-CE"/>
</dbReference>
<dbReference type="EMBL" id="JAJHNU010000002">
    <property type="protein sequence ID" value="MDN4121698.1"/>
    <property type="molecule type" value="Genomic_DNA"/>
</dbReference>
<accession>A0ABT8EK92</accession>